<evidence type="ECO:0000256" key="10">
    <source>
        <dbReference type="ARBA" id="ARBA00032707"/>
    </source>
</evidence>
<evidence type="ECO:0000256" key="2">
    <source>
        <dbReference type="ARBA" id="ARBA00010621"/>
    </source>
</evidence>
<dbReference type="KEGG" id="hrr:HZS55_05580"/>
<evidence type="ECO:0000256" key="3">
    <source>
        <dbReference type="ARBA" id="ARBA00012374"/>
    </source>
</evidence>
<evidence type="ECO:0000256" key="7">
    <source>
        <dbReference type="ARBA" id="ARBA00022801"/>
    </source>
</evidence>
<evidence type="ECO:0000256" key="1">
    <source>
        <dbReference type="ARBA" id="ARBA00004651"/>
    </source>
</evidence>
<evidence type="ECO:0000256" key="9">
    <source>
        <dbReference type="ARBA" id="ARBA00023136"/>
    </source>
</evidence>
<dbReference type="EC" id="3.6.1.27" evidence="3"/>
<evidence type="ECO:0000313" key="13">
    <source>
        <dbReference type="EMBL" id="QLH76808.1"/>
    </source>
</evidence>
<evidence type="ECO:0000256" key="8">
    <source>
        <dbReference type="ARBA" id="ARBA00022989"/>
    </source>
</evidence>
<keyword evidence="5" id="KW-1003">Cell membrane</keyword>
<sequence>MDPRATLLALLVGLVQGVLEWLPVSSEGGVALVVALSTGESAFDATQFALFLHAGTAVAALAFYREEAVGLLGSAPEWRPRDAFGADRADLTFYGVASLVSGVVGLSIYAALSEAATELAGGAFVAAVGVLLVATGVVQRAADRWGLGERATPDAVDAVVVGICQGLALLPGVSRSGTTVSALLLRGHEGERALQLSFLLSIPASLGAGLLVALDEGVPTIPVPQAVLALGVSAVVGYFTVGALVALVRRVAFWGVCVGFGALAVLGGGLLVAAENGWLAVV</sequence>
<feature type="transmembrane region" description="Helical" evidence="12">
    <location>
        <begin position="91"/>
        <end position="113"/>
    </location>
</feature>
<reference evidence="13 14" key="1">
    <citation type="submission" date="2020-07" db="EMBL/GenBank/DDBJ databases">
        <title>Halosimplex pelagicum sp. nov. and Halosimplex rubrum sp. nov., isolated from salted brown alga Laminaria, and emended description of the genus Halosimplex.</title>
        <authorList>
            <person name="Cui H."/>
        </authorList>
    </citation>
    <scope>NUCLEOTIDE SEQUENCE [LARGE SCALE GENOMIC DNA]</scope>
    <source>
        <strain evidence="13 14">R27</strain>
    </source>
</reference>
<dbReference type="PANTHER" id="PTHR30622:SF2">
    <property type="entry name" value="UNDECAPRENYL-DIPHOSPHATASE"/>
    <property type="match status" value="1"/>
</dbReference>
<keyword evidence="6 12" id="KW-0812">Transmembrane</keyword>
<evidence type="ECO:0000256" key="5">
    <source>
        <dbReference type="ARBA" id="ARBA00022475"/>
    </source>
</evidence>
<feature type="transmembrane region" description="Helical" evidence="12">
    <location>
        <begin position="226"/>
        <end position="246"/>
    </location>
</feature>
<keyword evidence="14" id="KW-1185">Reference proteome</keyword>
<dbReference type="PANTHER" id="PTHR30622">
    <property type="entry name" value="UNDECAPRENYL-DIPHOSPHATASE"/>
    <property type="match status" value="1"/>
</dbReference>
<dbReference type="RefSeq" id="WP_179910742.1">
    <property type="nucleotide sequence ID" value="NZ_CP058910.1"/>
</dbReference>
<keyword evidence="9 12" id="KW-0472">Membrane</keyword>
<name>A0A7D5SZ38_9EURY</name>
<evidence type="ECO:0000313" key="14">
    <source>
        <dbReference type="Proteomes" id="UP000509667"/>
    </source>
</evidence>
<feature type="transmembrane region" description="Helical" evidence="12">
    <location>
        <begin position="253"/>
        <end position="274"/>
    </location>
</feature>
<dbReference type="Pfam" id="PF02673">
    <property type="entry name" value="BacA"/>
    <property type="match status" value="1"/>
</dbReference>
<dbReference type="GO" id="GO:0050380">
    <property type="term" value="F:undecaprenyl-diphosphatase activity"/>
    <property type="evidence" value="ECO:0007669"/>
    <property type="project" value="UniProtKB-EC"/>
</dbReference>
<feature type="transmembrane region" description="Helical" evidence="12">
    <location>
        <begin position="45"/>
        <end position="64"/>
    </location>
</feature>
<gene>
    <name evidence="13" type="ORF">HZS55_05580</name>
</gene>
<feature type="transmembrane region" description="Helical" evidence="12">
    <location>
        <begin position="119"/>
        <end position="138"/>
    </location>
</feature>
<keyword evidence="7" id="KW-0378">Hydrolase</keyword>
<dbReference type="GO" id="GO:0005886">
    <property type="term" value="C:plasma membrane"/>
    <property type="evidence" value="ECO:0007669"/>
    <property type="project" value="UniProtKB-SubCell"/>
</dbReference>
<comment type="similarity">
    <text evidence="2">Belongs to the UppP family.</text>
</comment>
<organism evidence="13 14">
    <name type="scientific">Halosimplex rubrum</name>
    <dbReference type="NCBI Taxonomy" id="869889"/>
    <lineage>
        <taxon>Archaea</taxon>
        <taxon>Methanobacteriati</taxon>
        <taxon>Methanobacteriota</taxon>
        <taxon>Stenosarchaea group</taxon>
        <taxon>Halobacteria</taxon>
        <taxon>Halobacteriales</taxon>
        <taxon>Haloarculaceae</taxon>
        <taxon>Halosimplex</taxon>
    </lineage>
</organism>
<accession>A0A7D5SZ38</accession>
<keyword evidence="8 12" id="KW-1133">Transmembrane helix</keyword>
<protein>
    <recommendedName>
        <fullName evidence="4">Undecaprenyl-diphosphatase</fullName>
        <ecNumber evidence="3">3.6.1.27</ecNumber>
    </recommendedName>
    <alternativeName>
        <fullName evidence="10">Undecaprenyl pyrophosphate phosphatase</fullName>
    </alternativeName>
</protein>
<dbReference type="AlphaFoldDB" id="A0A7D5SZ38"/>
<dbReference type="GeneID" id="56077313"/>
<dbReference type="EMBL" id="CP058910">
    <property type="protein sequence ID" value="QLH76808.1"/>
    <property type="molecule type" value="Genomic_DNA"/>
</dbReference>
<comment type="subcellular location">
    <subcellularLocation>
        <location evidence="1">Cell membrane</location>
        <topology evidence="1">Multi-pass membrane protein</topology>
    </subcellularLocation>
</comment>
<evidence type="ECO:0000256" key="6">
    <source>
        <dbReference type="ARBA" id="ARBA00022692"/>
    </source>
</evidence>
<feature type="transmembrane region" description="Helical" evidence="12">
    <location>
        <begin position="193"/>
        <end position="214"/>
    </location>
</feature>
<dbReference type="InterPro" id="IPR003824">
    <property type="entry name" value="UppP"/>
</dbReference>
<evidence type="ECO:0000256" key="12">
    <source>
        <dbReference type="SAM" id="Phobius"/>
    </source>
</evidence>
<dbReference type="OrthoDB" id="65864at2157"/>
<dbReference type="Proteomes" id="UP000509667">
    <property type="component" value="Chromosome"/>
</dbReference>
<comment type="catalytic activity">
    <reaction evidence="11">
        <text>di-trans,octa-cis-undecaprenyl diphosphate + H2O = di-trans,octa-cis-undecaprenyl phosphate + phosphate + H(+)</text>
        <dbReference type="Rhea" id="RHEA:28094"/>
        <dbReference type="ChEBI" id="CHEBI:15377"/>
        <dbReference type="ChEBI" id="CHEBI:15378"/>
        <dbReference type="ChEBI" id="CHEBI:43474"/>
        <dbReference type="ChEBI" id="CHEBI:58405"/>
        <dbReference type="ChEBI" id="CHEBI:60392"/>
        <dbReference type="EC" id="3.6.1.27"/>
    </reaction>
</comment>
<evidence type="ECO:0000256" key="4">
    <source>
        <dbReference type="ARBA" id="ARBA00021581"/>
    </source>
</evidence>
<evidence type="ECO:0000256" key="11">
    <source>
        <dbReference type="ARBA" id="ARBA00047594"/>
    </source>
</evidence>
<proteinExistence type="inferred from homology"/>